<comment type="caution">
    <text evidence="2">The sequence shown here is derived from an EMBL/GenBank/DDBJ whole genome shotgun (WGS) entry which is preliminary data.</text>
</comment>
<proteinExistence type="predicted"/>
<evidence type="ECO:0000313" key="2">
    <source>
        <dbReference type="EMBL" id="CEG15218.1"/>
    </source>
</evidence>
<dbReference type="Proteomes" id="UP000052230">
    <property type="component" value="Unassembled WGS sequence"/>
</dbReference>
<reference evidence="2 3" key="1">
    <citation type="submission" date="2014-09" db="EMBL/GenBank/DDBJ databases">
        <authorList>
            <person name="Regsiter A."/>
        </authorList>
    </citation>
    <scope>NUCLEOTIDE SEQUENCE [LARGE SCALE GENOMIC DNA]</scope>
</reference>
<protein>
    <recommendedName>
        <fullName evidence="4">Transmembrane protein</fullName>
    </recommendedName>
</protein>
<keyword evidence="3" id="KW-1185">Reference proteome</keyword>
<keyword evidence="1" id="KW-0812">Transmembrane</keyword>
<evidence type="ECO:0008006" key="4">
    <source>
        <dbReference type="Google" id="ProtNLM"/>
    </source>
</evidence>
<dbReference type="EMBL" id="CCXZ01000086">
    <property type="protein sequence ID" value="CEG15218.1"/>
    <property type="molecule type" value="Genomic_DNA"/>
</dbReference>
<name>A0A0U5FAC6_XANCI</name>
<gene>
    <name evidence="2" type="ORF">XAC3562_1760017</name>
</gene>
<sequence>MPGHFNNQARPVSRLRWAGVLAFLAGVGTLFAGAAIKASGTLLLALMYAGLSFATVAVLLFGIDWLYRSITKRTRNDER</sequence>
<evidence type="ECO:0000313" key="3">
    <source>
        <dbReference type="Proteomes" id="UP000052230"/>
    </source>
</evidence>
<feature type="transmembrane region" description="Helical" evidence="1">
    <location>
        <begin position="42"/>
        <end position="67"/>
    </location>
</feature>
<evidence type="ECO:0000256" key="1">
    <source>
        <dbReference type="SAM" id="Phobius"/>
    </source>
</evidence>
<keyword evidence="1" id="KW-0472">Membrane</keyword>
<dbReference type="AlphaFoldDB" id="A0A0U5FAC6"/>
<feature type="transmembrane region" description="Helical" evidence="1">
    <location>
        <begin position="15"/>
        <end position="36"/>
    </location>
</feature>
<keyword evidence="1" id="KW-1133">Transmembrane helix</keyword>
<organism evidence="2 3">
    <name type="scientific">Xanthomonas citri pv. citri</name>
    <dbReference type="NCBI Taxonomy" id="611301"/>
    <lineage>
        <taxon>Bacteria</taxon>
        <taxon>Pseudomonadati</taxon>
        <taxon>Pseudomonadota</taxon>
        <taxon>Gammaproteobacteria</taxon>
        <taxon>Lysobacterales</taxon>
        <taxon>Lysobacteraceae</taxon>
        <taxon>Xanthomonas</taxon>
    </lineage>
</organism>
<accession>A0A0U5FAC6</accession>